<dbReference type="Proteomes" id="UP000299102">
    <property type="component" value="Unassembled WGS sequence"/>
</dbReference>
<comment type="caution">
    <text evidence="4">The sequence shown here is derived from an EMBL/GenBank/DDBJ whole genome shotgun (WGS) entry which is preliminary data.</text>
</comment>
<name>A0A4C1XW48_EUMVA</name>
<dbReference type="InterPro" id="IPR040676">
    <property type="entry name" value="DUF5641"/>
</dbReference>
<dbReference type="Pfam" id="PF18701">
    <property type="entry name" value="DUF5641"/>
    <property type="match status" value="1"/>
</dbReference>
<dbReference type="InterPro" id="IPR043502">
    <property type="entry name" value="DNA/RNA_pol_sf"/>
</dbReference>
<dbReference type="AlphaFoldDB" id="A0A4C1XW48"/>
<evidence type="ECO:0000313" key="4">
    <source>
        <dbReference type="EMBL" id="GBP66864.1"/>
    </source>
</evidence>
<dbReference type="STRING" id="151549.A0A4C1XW48"/>
<dbReference type="SUPFAM" id="SSF56672">
    <property type="entry name" value="DNA/RNA polymerases"/>
    <property type="match status" value="1"/>
</dbReference>
<dbReference type="Pfam" id="PF17921">
    <property type="entry name" value="Integrase_H2C2"/>
    <property type="match status" value="1"/>
</dbReference>
<feature type="compositionally biased region" description="Basic and acidic residues" evidence="1">
    <location>
        <begin position="723"/>
        <end position="734"/>
    </location>
</feature>
<dbReference type="Pfam" id="PF05380">
    <property type="entry name" value="Peptidase_A17"/>
    <property type="match status" value="1"/>
</dbReference>
<dbReference type="GO" id="GO:0071897">
    <property type="term" value="P:DNA biosynthetic process"/>
    <property type="evidence" value="ECO:0007669"/>
    <property type="project" value="UniProtKB-ARBA"/>
</dbReference>
<feature type="compositionally biased region" description="Polar residues" evidence="1">
    <location>
        <begin position="707"/>
        <end position="720"/>
    </location>
</feature>
<dbReference type="GO" id="GO:0003676">
    <property type="term" value="F:nucleic acid binding"/>
    <property type="evidence" value="ECO:0007669"/>
    <property type="project" value="InterPro"/>
</dbReference>
<evidence type="ECO:0000256" key="1">
    <source>
        <dbReference type="SAM" id="MobiDB-lite"/>
    </source>
</evidence>
<feature type="domain" description="DUF5641" evidence="3">
    <location>
        <begin position="835"/>
        <end position="886"/>
    </location>
</feature>
<dbReference type="Gene3D" id="3.30.420.10">
    <property type="entry name" value="Ribonuclease H-like superfamily/Ribonuclease H"/>
    <property type="match status" value="1"/>
</dbReference>
<dbReference type="InterPro" id="IPR036397">
    <property type="entry name" value="RNaseH_sf"/>
</dbReference>
<evidence type="ECO:0000259" key="3">
    <source>
        <dbReference type="Pfam" id="PF18701"/>
    </source>
</evidence>
<evidence type="ECO:0008006" key="6">
    <source>
        <dbReference type="Google" id="ProtNLM"/>
    </source>
</evidence>
<organism evidence="4 5">
    <name type="scientific">Eumeta variegata</name>
    <name type="common">Bagworm moth</name>
    <name type="synonym">Eumeta japonica</name>
    <dbReference type="NCBI Taxonomy" id="151549"/>
    <lineage>
        <taxon>Eukaryota</taxon>
        <taxon>Metazoa</taxon>
        <taxon>Ecdysozoa</taxon>
        <taxon>Arthropoda</taxon>
        <taxon>Hexapoda</taxon>
        <taxon>Insecta</taxon>
        <taxon>Pterygota</taxon>
        <taxon>Neoptera</taxon>
        <taxon>Endopterygota</taxon>
        <taxon>Lepidoptera</taxon>
        <taxon>Glossata</taxon>
        <taxon>Ditrysia</taxon>
        <taxon>Tineoidea</taxon>
        <taxon>Psychidae</taxon>
        <taxon>Oiketicinae</taxon>
        <taxon>Eumeta</taxon>
    </lineage>
</organism>
<gene>
    <name evidence="4" type="ORF">EVAR_18035_1</name>
</gene>
<dbReference type="InterPro" id="IPR041588">
    <property type="entry name" value="Integrase_H2C2"/>
</dbReference>
<dbReference type="PANTHER" id="PTHR47331:SF4">
    <property type="entry name" value="PEPTIDASE S1 DOMAIN-CONTAINING PROTEIN"/>
    <property type="match status" value="1"/>
</dbReference>
<protein>
    <recommendedName>
        <fullName evidence="6">DUF5641 domain-containing protein</fullName>
    </recommendedName>
</protein>
<accession>A0A4C1XW48</accession>
<dbReference type="EMBL" id="BGZK01000970">
    <property type="protein sequence ID" value="GBP66864.1"/>
    <property type="molecule type" value="Genomic_DNA"/>
</dbReference>
<keyword evidence="5" id="KW-1185">Reference proteome</keyword>
<dbReference type="PANTHER" id="PTHR47331">
    <property type="entry name" value="PHD-TYPE DOMAIN-CONTAINING PROTEIN"/>
    <property type="match status" value="1"/>
</dbReference>
<sequence>MDRDPAFAAAYTAQIEKLIENGYARRLENRAQVRDCFFLPHFAVTNPNKPNKIRVVFDAAARFEGKSLNDYLLSGPDLLNSLTGILFRFRIGSVAFTGDIRDMFLRRARVRDDFADFGASSSPTSAIYVLNKNAETCSDEYPNAEMAVKRDHYVDDFICSTDSVPEAAKLISDVTIVHARGGFDIRGWATNAPELKESLSAESSAEAATVSLHKTKTERALGLIWEPECDSLGFDVTFKKLPRDIVNGKNKPTKRQFLSLIMSIFDPLGLLCPVTIKGKILMQRIWRSGIGWDDVLLERDYAKWVDYLDEVRKLSQLRIPRCYALRSSKIELHVFGDASEHAYAAVAYWRAVRPDGTVHLALVAGKSRVAPNKVMSIPRLELQAALLACRLATNIQKEHGIATERRVLWCDSKTVLRWIRSDPRAYKPFVAHRLAELDERSDRNEWRWVNSADNPADDATRADCDLERWLNGPTFLLRNEDAWPIDNDVVDERVADDEVKGESINVVCTTHTGDVIDVTRFSSWTRLVRTYARVLYFIRRLRKQQQPFGADDVIDAETRLLRASQRRAFSDEMRAAAVGAATPRGSSLRALDVMLTDDWLRVGGRLRRSPTLSFDEKHPIILDGRDHAVRLLVEHYHRRAGHANHEAVVNIIRERFWITRLRPTVKKVANACRLCRVRRAQPVTPKMADLPGGRLAFRQRPFTHTGWTTSGHWSRRTLPSSPGDRRANVRRGDDSGDTMAAHTPHAPHMGGSWERLVRSIKVALSATLHTRAPKDEVLHTLLLEAEFVVNSRPLTHISVLPSDPTALTPNHFLLGSAAGRWQPGHFDTSEECSRKQWRASQALAEMFWQRWLREYLPTLQRRHKWTEGRPPIKVGDAVVITDPPYHVTRGRGASSNGSTQGSTGKCEWWTFARPMDG</sequence>
<dbReference type="InterPro" id="IPR008042">
    <property type="entry name" value="Retrotrans_Pao"/>
</dbReference>
<feature type="domain" description="Integrase zinc-binding" evidence="2">
    <location>
        <begin position="629"/>
        <end position="680"/>
    </location>
</feature>
<proteinExistence type="predicted"/>
<dbReference type="Gene3D" id="1.10.340.70">
    <property type="match status" value="1"/>
</dbReference>
<evidence type="ECO:0000313" key="5">
    <source>
        <dbReference type="Proteomes" id="UP000299102"/>
    </source>
</evidence>
<evidence type="ECO:0000259" key="2">
    <source>
        <dbReference type="Pfam" id="PF17921"/>
    </source>
</evidence>
<dbReference type="OrthoDB" id="10055784at2759"/>
<reference evidence="4 5" key="1">
    <citation type="journal article" date="2019" name="Commun. Biol.">
        <title>The bagworm genome reveals a unique fibroin gene that provides high tensile strength.</title>
        <authorList>
            <person name="Kono N."/>
            <person name="Nakamura H."/>
            <person name="Ohtoshi R."/>
            <person name="Tomita M."/>
            <person name="Numata K."/>
            <person name="Arakawa K."/>
        </authorList>
    </citation>
    <scope>NUCLEOTIDE SEQUENCE [LARGE SCALE GENOMIC DNA]</scope>
</reference>
<feature type="region of interest" description="Disordered" evidence="1">
    <location>
        <begin position="707"/>
        <end position="750"/>
    </location>
</feature>